<dbReference type="PANTHER" id="PTHR33559">
    <property type="entry name" value="PROTEASOME ASSEMBLY CHAPERONE 4"/>
    <property type="match status" value="1"/>
</dbReference>
<proteinExistence type="predicted"/>
<accession>A0A7R9EF69</accession>
<dbReference type="InterPro" id="IPR032157">
    <property type="entry name" value="PAC4"/>
</dbReference>
<organism evidence="2">
    <name type="scientific">Timema monikensis</name>
    <dbReference type="NCBI Taxonomy" id="170555"/>
    <lineage>
        <taxon>Eukaryota</taxon>
        <taxon>Metazoa</taxon>
        <taxon>Ecdysozoa</taxon>
        <taxon>Arthropoda</taxon>
        <taxon>Hexapoda</taxon>
        <taxon>Insecta</taxon>
        <taxon>Pterygota</taxon>
        <taxon>Neoptera</taxon>
        <taxon>Polyneoptera</taxon>
        <taxon>Phasmatodea</taxon>
        <taxon>Timematodea</taxon>
        <taxon>Timematoidea</taxon>
        <taxon>Timematidae</taxon>
        <taxon>Timema</taxon>
    </lineage>
</organism>
<dbReference type="EMBL" id="OB795226">
    <property type="protein sequence ID" value="CAD7431888.1"/>
    <property type="molecule type" value="Genomic_DNA"/>
</dbReference>
<gene>
    <name evidence="2" type="ORF">TMSB3V08_LOCUS8608</name>
</gene>
<protein>
    <recommendedName>
        <fullName evidence="3">Proteasome assembly chaperone 4</fullName>
    </recommendedName>
</protein>
<reference evidence="2" key="1">
    <citation type="submission" date="2020-11" db="EMBL/GenBank/DDBJ databases">
        <authorList>
            <person name="Tran Van P."/>
        </authorList>
    </citation>
    <scope>NUCLEOTIDE SEQUENCE</scope>
</reference>
<feature type="region of interest" description="Disordered" evidence="1">
    <location>
        <begin position="1"/>
        <end position="22"/>
    </location>
</feature>
<dbReference type="AlphaFoldDB" id="A0A7R9EF69"/>
<name>A0A7R9EF69_9NEOP</name>
<dbReference type="PANTHER" id="PTHR33559:SF1">
    <property type="entry name" value="PROTEASOME ASSEMBLY CHAPERONE 4"/>
    <property type="match status" value="1"/>
</dbReference>
<evidence type="ECO:0000313" key="2">
    <source>
        <dbReference type="EMBL" id="CAD7431888.1"/>
    </source>
</evidence>
<sequence>MDISATPCKGPNSGMEQFSSLSLSDGPASIEYTQPSIKIHSFSTEVGETRVQFQVLKMNNSIFLWIGSRTEPTFDDLSVAVNSKYDNLPVSSRLFGNTSDLTSSNLSMRLVKRLGKPVYVSLNVPADRLFLNAIELRLQQETKAHPEKFGC</sequence>
<dbReference type="GO" id="GO:0043248">
    <property type="term" value="P:proteasome assembly"/>
    <property type="evidence" value="ECO:0007669"/>
    <property type="project" value="InterPro"/>
</dbReference>
<dbReference type="Pfam" id="PF16093">
    <property type="entry name" value="PAC4"/>
    <property type="match status" value="1"/>
</dbReference>
<evidence type="ECO:0008006" key="3">
    <source>
        <dbReference type="Google" id="ProtNLM"/>
    </source>
</evidence>
<evidence type="ECO:0000256" key="1">
    <source>
        <dbReference type="SAM" id="MobiDB-lite"/>
    </source>
</evidence>